<name>A0ABT2UI63_9BACL</name>
<dbReference type="CDD" id="cd06225">
    <property type="entry name" value="HAMP"/>
    <property type="match status" value="1"/>
</dbReference>
<feature type="domain" description="HAMP" evidence="8">
    <location>
        <begin position="307"/>
        <end position="360"/>
    </location>
</feature>
<dbReference type="SMART" id="SM00304">
    <property type="entry name" value="HAMP"/>
    <property type="match status" value="1"/>
</dbReference>
<dbReference type="InterPro" id="IPR036890">
    <property type="entry name" value="HATPase_C_sf"/>
</dbReference>
<sequence>MGFMNKEFFKSLRFRIGLAFFAIFIPLMVWMIYYSSYAGKVVRDQVAQSNKNLVTLYMGQIDRTLGEADEYLYNMVAEETDLIIIDQPDAYYSVRYQEARIRLFNNISTTINNSKTMDMFFVYSENNDDFLIGPNLALSFDERDQARILLTSMLKNNAQMEQECTLKWCVQQIDQEHYLSHVAKIGNVYVGAWVNVKRMMIPLNLIDLGETGISVLSTEHHEPMDHHEFIAQNGIDLTLEDEIYKLTGNNHTYLEVAERSKKGSFYLTVLIPENGIMEKLPIFQRVVLVVPLGFVIMLLLLLLFLRKLILRPIYKLLMAMRRFKEGKWDTRIVPYPSSGEFEVINAAFNDMVAQIEQLKIDVYEEQLSSQRAELKHLQLQINPHFYLNSLNIVYHLAQAQKYELIQEMSLSLVEYFRYMFRSNLTFVPLQDEIRHTCNYLNIQKMRFPKHLDYEVTLQDDLEEIQVPPLIVQTFVENTIKHAVTMDDSIHIHIVIDSESSAEGDLLKISIEDSGKGFPDDVLQRLQSDVDLMNDKGENVGIWNVKRRIALLYPNRAHVVFMNGPESGAKVEIQLPMEAMDNEKMTE</sequence>
<dbReference type="GO" id="GO:0016301">
    <property type="term" value="F:kinase activity"/>
    <property type="evidence" value="ECO:0007669"/>
    <property type="project" value="UniProtKB-KW"/>
</dbReference>
<dbReference type="SUPFAM" id="SSF55874">
    <property type="entry name" value="ATPase domain of HSP90 chaperone/DNA topoisomerase II/histidine kinase"/>
    <property type="match status" value="1"/>
</dbReference>
<dbReference type="Proteomes" id="UP001652445">
    <property type="component" value="Unassembled WGS sequence"/>
</dbReference>
<evidence type="ECO:0000256" key="2">
    <source>
        <dbReference type="ARBA" id="ARBA00022475"/>
    </source>
</evidence>
<keyword evidence="7" id="KW-1133">Transmembrane helix</keyword>
<keyword evidence="2" id="KW-1003">Cell membrane</keyword>
<protein>
    <submittedName>
        <fullName evidence="9">Histidine kinase</fullName>
    </submittedName>
</protein>
<keyword evidence="7" id="KW-0812">Transmembrane</keyword>
<comment type="caution">
    <text evidence="9">The sequence shown here is derived from an EMBL/GenBank/DDBJ whole genome shotgun (WGS) entry which is preliminary data.</text>
</comment>
<keyword evidence="4" id="KW-0808">Transferase</keyword>
<reference evidence="9 10" key="1">
    <citation type="submission" date="2022-09" db="EMBL/GenBank/DDBJ databases">
        <authorList>
            <person name="Han X.L."/>
            <person name="Wang Q."/>
            <person name="Lu T."/>
        </authorList>
    </citation>
    <scope>NUCLEOTIDE SEQUENCE [LARGE SCALE GENOMIC DNA]</scope>
    <source>
        <strain evidence="9 10">WQ 127069</strain>
    </source>
</reference>
<dbReference type="InterPro" id="IPR003594">
    <property type="entry name" value="HATPase_dom"/>
</dbReference>
<keyword evidence="10" id="KW-1185">Reference proteome</keyword>
<dbReference type="RefSeq" id="WP_262685478.1">
    <property type="nucleotide sequence ID" value="NZ_JAOQIO010000084.1"/>
</dbReference>
<evidence type="ECO:0000259" key="8">
    <source>
        <dbReference type="PROSITE" id="PS50885"/>
    </source>
</evidence>
<evidence type="ECO:0000256" key="1">
    <source>
        <dbReference type="ARBA" id="ARBA00004651"/>
    </source>
</evidence>
<dbReference type="PROSITE" id="PS50885">
    <property type="entry name" value="HAMP"/>
    <property type="match status" value="1"/>
</dbReference>
<evidence type="ECO:0000256" key="4">
    <source>
        <dbReference type="ARBA" id="ARBA00022679"/>
    </source>
</evidence>
<dbReference type="Pfam" id="PF06580">
    <property type="entry name" value="His_kinase"/>
    <property type="match status" value="1"/>
</dbReference>
<evidence type="ECO:0000256" key="3">
    <source>
        <dbReference type="ARBA" id="ARBA00022553"/>
    </source>
</evidence>
<dbReference type="InterPro" id="IPR010559">
    <property type="entry name" value="Sig_transdc_His_kin_internal"/>
</dbReference>
<organism evidence="9 10">
    <name type="scientific">Paenibacillus baimaensis</name>
    <dbReference type="NCBI Taxonomy" id="2982185"/>
    <lineage>
        <taxon>Bacteria</taxon>
        <taxon>Bacillati</taxon>
        <taxon>Bacillota</taxon>
        <taxon>Bacilli</taxon>
        <taxon>Bacillales</taxon>
        <taxon>Paenibacillaceae</taxon>
        <taxon>Paenibacillus</taxon>
    </lineage>
</organism>
<evidence type="ECO:0000256" key="6">
    <source>
        <dbReference type="ARBA" id="ARBA00023136"/>
    </source>
</evidence>
<dbReference type="Gene3D" id="6.10.340.10">
    <property type="match status" value="1"/>
</dbReference>
<dbReference type="Pfam" id="PF02518">
    <property type="entry name" value="HATPase_c"/>
    <property type="match status" value="1"/>
</dbReference>
<feature type="transmembrane region" description="Helical" evidence="7">
    <location>
        <begin position="282"/>
        <end position="305"/>
    </location>
</feature>
<feature type="transmembrane region" description="Helical" evidence="7">
    <location>
        <begin position="12"/>
        <end position="33"/>
    </location>
</feature>
<keyword evidence="3" id="KW-0597">Phosphoprotein</keyword>
<keyword evidence="5 9" id="KW-0418">Kinase</keyword>
<evidence type="ECO:0000313" key="10">
    <source>
        <dbReference type="Proteomes" id="UP001652445"/>
    </source>
</evidence>
<keyword evidence="6 7" id="KW-0472">Membrane</keyword>
<dbReference type="InterPro" id="IPR050640">
    <property type="entry name" value="Bact_2-comp_sensor_kinase"/>
</dbReference>
<dbReference type="EMBL" id="JAOQIO010000084">
    <property type="protein sequence ID" value="MCU6794308.1"/>
    <property type="molecule type" value="Genomic_DNA"/>
</dbReference>
<accession>A0ABT2UI63</accession>
<evidence type="ECO:0000256" key="7">
    <source>
        <dbReference type="SAM" id="Phobius"/>
    </source>
</evidence>
<dbReference type="PANTHER" id="PTHR34220">
    <property type="entry name" value="SENSOR HISTIDINE KINASE YPDA"/>
    <property type="match status" value="1"/>
</dbReference>
<dbReference type="InterPro" id="IPR003660">
    <property type="entry name" value="HAMP_dom"/>
</dbReference>
<comment type="subcellular location">
    <subcellularLocation>
        <location evidence="1">Cell membrane</location>
        <topology evidence="1">Multi-pass membrane protein</topology>
    </subcellularLocation>
</comment>
<dbReference type="Pfam" id="PF00672">
    <property type="entry name" value="HAMP"/>
    <property type="match status" value="1"/>
</dbReference>
<gene>
    <name evidence="9" type="ORF">OB236_19570</name>
</gene>
<dbReference type="SUPFAM" id="SSF158472">
    <property type="entry name" value="HAMP domain-like"/>
    <property type="match status" value="1"/>
</dbReference>
<dbReference type="Gene3D" id="3.30.565.10">
    <property type="entry name" value="Histidine kinase-like ATPase, C-terminal domain"/>
    <property type="match status" value="1"/>
</dbReference>
<evidence type="ECO:0000256" key="5">
    <source>
        <dbReference type="ARBA" id="ARBA00022777"/>
    </source>
</evidence>
<evidence type="ECO:0000313" key="9">
    <source>
        <dbReference type="EMBL" id="MCU6794308.1"/>
    </source>
</evidence>
<proteinExistence type="predicted"/>
<dbReference type="PANTHER" id="PTHR34220:SF7">
    <property type="entry name" value="SENSOR HISTIDINE KINASE YPDA"/>
    <property type="match status" value="1"/>
</dbReference>